<protein>
    <submittedName>
        <fullName evidence="1">Uncharacterized protein</fullName>
    </submittedName>
</protein>
<reference evidence="1 2" key="1">
    <citation type="submission" date="2016-05" db="EMBL/GenBank/DDBJ databases">
        <title>Genome sequencing reveals origins of a unique bacterial endosymbiosis in the earliest lineages of terrestrial Fungi.</title>
        <authorList>
            <consortium name="DOE Joint Genome Institute"/>
            <person name="Uehling J."/>
            <person name="Gryganskyi A."/>
            <person name="Hameed K."/>
            <person name="Tschaplinski T."/>
            <person name="Misztal P."/>
            <person name="Wu S."/>
            <person name="Desiro A."/>
            <person name="Vande Pol N."/>
            <person name="Du Z.-Y."/>
            <person name="Zienkiewicz A."/>
            <person name="Zienkiewicz K."/>
            <person name="Morin E."/>
            <person name="Tisserant E."/>
            <person name="Splivallo R."/>
            <person name="Hainaut M."/>
            <person name="Henrissat B."/>
            <person name="Ohm R."/>
            <person name="Kuo A."/>
            <person name="Yan J."/>
            <person name="Lipzen A."/>
            <person name="Nolan M."/>
            <person name="Labutti K."/>
            <person name="Barry K."/>
            <person name="Goldstein A."/>
            <person name="Labbe J."/>
            <person name="Schadt C."/>
            <person name="Tuskan G."/>
            <person name="Grigoriev I."/>
            <person name="Martin F."/>
            <person name="Vilgalys R."/>
            <person name="Bonito G."/>
        </authorList>
    </citation>
    <scope>NUCLEOTIDE SEQUENCE [LARGE SCALE GENOMIC DNA]</scope>
    <source>
        <strain evidence="1 2">AG-77</strain>
    </source>
</reference>
<proteinExistence type="predicted"/>
<sequence length="169" mass="18731">MYGVSSPNNSCGNPIKVGERYVLLDQNGRYLVTDANGGTRAFMLQFERAAYKLYTVDANLNREDYCLATGSTIAGTPSVKVGLWKYGGMFSNKCDIIFQDPTNTGSYGLQMYHNTAYQQIYYKNDDELWTTPQLKCGEAFNLTFKLIKVNADTPALLSPDTAPNFAAPC</sequence>
<evidence type="ECO:0000313" key="1">
    <source>
        <dbReference type="EMBL" id="OAQ35895.1"/>
    </source>
</evidence>
<dbReference type="AlphaFoldDB" id="A0A197KEF8"/>
<dbReference type="Proteomes" id="UP000078512">
    <property type="component" value="Unassembled WGS sequence"/>
</dbReference>
<dbReference type="OrthoDB" id="10443150at2759"/>
<name>A0A197KEF8_9FUNG</name>
<keyword evidence="2" id="KW-1185">Reference proteome</keyword>
<organism evidence="1 2">
    <name type="scientific">Linnemannia elongata AG-77</name>
    <dbReference type="NCBI Taxonomy" id="1314771"/>
    <lineage>
        <taxon>Eukaryota</taxon>
        <taxon>Fungi</taxon>
        <taxon>Fungi incertae sedis</taxon>
        <taxon>Mucoromycota</taxon>
        <taxon>Mortierellomycotina</taxon>
        <taxon>Mortierellomycetes</taxon>
        <taxon>Mortierellales</taxon>
        <taxon>Mortierellaceae</taxon>
        <taxon>Linnemannia</taxon>
    </lineage>
</organism>
<accession>A0A197KEF8</accession>
<gene>
    <name evidence="1" type="ORF">K457DRAFT_120655</name>
</gene>
<evidence type="ECO:0000313" key="2">
    <source>
        <dbReference type="Proteomes" id="UP000078512"/>
    </source>
</evidence>
<dbReference type="EMBL" id="KV442013">
    <property type="protein sequence ID" value="OAQ35895.1"/>
    <property type="molecule type" value="Genomic_DNA"/>
</dbReference>